<feature type="region of interest" description="Disordered" evidence="1">
    <location>
        <begin position="335"/>
        <end position="377"/>
    </location>
</feature>
<feature type="compositionally biased region" description="Basic and acidic residues" evidence="1">
    <location>
        <begin position="354"/>
        <end position="365"/>
    </location>
</feature>
<name>C4J0A4_MAIZE</name>
<dbReference type="AlphaFoldDB" id="C4J0A4"/>
<feature type="region of interest" description="Disordered" evidence="1">
    <location>
        <begin position="59"/>
        <end position="91"/>
    </location>
</feature>
<organism evidence="2">
    <name type="scientific">Zea mays</name>
    <name type="common">Maize</name>
    <dbReference type="NCBI Taxonomy" id="4577"/>
    <lineage>
        <taxon>Eukaryota</taxon>
        <taxon>Viridiplantae</taxon>
        <taxon>Streptophyta</taxon>
        <taxon>Embryophyta</taxon>
        <taxon>Tracheophyta</taxon>
        <taxon>Spermatophyta</taxon>
        <taxon>Magnoliopsida</taxon>
        <taxon>Liliopsida</taxon>
        <taxon>Poales</taxon>
        <taxon>Poaceae</taxon>
        <taxon>PACMAD clade</taxon>
        <taxon>Panicoideae</taxon>
        <taxon>Andropogonodae</taxon>
        <taxon>Andropogoneae</taxon>
        <taxon>Tripsacinae</taxon>
        <taxon>Zea</taxon>
    </lineage>
</organism>
<evidence type="ECO:0000313" key="2">
    <source>
        <dbReference type="EMBL" id="ACR34604.1"/>
    </source>
</evidence>
<reference evidence="2" key="1">
    <citation type="journal article" date="2009" name="PLoS Genet.">
        <title>Sequencing, mapping, and analysis of 27,455 maize full-length cDNAs.</title>
        <authorList>
            <person name="Soderlund C."/>
            <person name="Descour A."/>
            <person name="Kudrna D."/>
            <person name="Bomhoff M."/>
            <person name="Boyd L."/>
            <person name="Currie J."/>
            <person name="Angelova A."/>
            <person name="Collura K."/>
            <person name="Wissotski M."/>
            <person name="Ashley E."/>
            <person name="Morrow D."/>
            <person name="Fernandes J."/>
            <person name="Walbot V."/>
            <person name="Yu Y."/>
        </authorList>
    </citation>
    <scope>NUCLEOTIDE SEQUENCE</scope>
    <source>
        <strain evidence="2">B73</strain>
    </source>
</reference>
<accession>C4J0A4</accession>
<reference evidence="2" key="2">
    <citation type="submission" date="2012-06" db="EMBL/GenBank/DDBJ databases">
        <authorList>
            <person name="Yu Y."/>
            <person name="Currie J."/>
            <person name="Lomeli R."/>
            <person name="Angelova A."/>
            <person name="Collura K."/>
            <person name="Wissotski M."/>
            <person name="Campos D."/>
            <person name="Kudrna D."/>
            <person name="Golser W."/>
            <person name="Ashely E."/>
            <person name="Descour A."/>
            <person name="Fernandes J."/>
            <person name="Soderlund C."/>
            <person name="Walbot V."/>
        </authorList>
    </citation>
    <scope>NUCLEOTIDE SEQUENCE</scope>
    <source>
        <strain evidence="2">B73</strain>
    </source>
</reference>
<protein>
    <submittedName>
        <fullName evidence="2">Uncharacterized protein</fullName>
    </submittedName>
</protein>
<proteinExistence type="evidence at transcript level"/>
<feature type="compositionally biased region" description="Low complexity" evidence="1">
    <location>
        <begin position="61"/>
        <end position="76"/>
    </location>
</feature>
<sequence>MSAPIILSHAGKLTDVDGRDDVSAAVERQPGDDDVDGRRGVVCVPEHVALPVVARRHEGQAGDLPGVPADAAAPAVDDGEAERGRVGEDGPEHREVVEVREAGAGKAGGSVAVEAVDQRPHVGVEGEHEVVHRARAPPREALRAHARDAAHGPHAGHHEPPAPGAVQPGQLRGQLPREQVRELLRAVPPPRVVVGHQVVVEVVVAAHPHEQDGARHQVRRRRRARRAGDPRHGRLEVLDLLVEWDPPDKVAATVVEDPGGGRGVVDALQDMLHGRGFRVGWHQGQSKQLGELVDDGVAVAEAAGGAAGEVDAVGEVVGLGKRCEVVVVAAVDERVAEHEQRRRPPLSAGGGRSGDGRDHGEEQQPPREAGGGGHRGP</sequence>
<evidence type="ECO:0000256" key="1">
    <source>
        <dbReference type="SAM" id="MobiDB-lite"/>
    </source>
</evidence>
<feature type="compositionally biased region" description="Basic and acidic residues" evidence="1">
    <location>
        <begin position="81"/>
        <end position="91"/>
    </location>
</feature>
<feature type="region of interest" description="Disordered" evidence="1">
    <location>
        <begin position="143"/>
        <end position="170"/>
    </location>
</feature>
<dbReference type="EMBL" id="BT084251">
    <property type="protein sequence ID" value="ACR34604.1"/>
    <property type="molecule type" value="mRNA"/>
</dbReference>
<feature type="compositionally biased region" description="Basic and acidic residues" evidence="1">
    <location>
        <begin position="143"/>
        <end position="160"/>
    </location>
</feature>